<evidence type="ECO:0008006" key="3">
    <source>
        <dbReference type="Google" id="ProtNLM"/>
    </source>
</evidence>
<dbReference type="Proteomes" id="UP000239735">
    <property type="component" value="Unassembled WGS sequence"/>
</dbReference>
<evidence type="ECO:0000313" key="2">
    <source>
        <dbReference type="Proteomes" id="UP000239735"/>
    </source>
</evidence>
<accession>A0A2N9L3X6</accession>
<organism evidence="1 2">
    <name type="scientific">Candidatus Sulfuritelmatomonas gaucii</name>
    <dbReference type="NCBI Taxonomy" id="2043161"/>
    <lineage>
        <taxon>Bacteria</taxon>
        <taxon>Pseudomonadati</taxon>
        <taxon>Acidobacteriota</taxon>
        <taxon>Terriglobia</taxon>
        <taxon>Terriglobales</taxon>
        <taxon>Acidobacteriaceae</taxon>
        <taxon>Candidatus Sulfuritelmatomonas</taxon>
    </lineage>
</organism>
<dbReference type="OrthoDB" id="9834034at2"/>
<reference evidence="2" key="1">
    <citation type="submission" date="2018-02" db="EMBL/GenBank/DDBJ databases">
        <authorList>
            <person name="Hausmann B."/>
        </authorList>
    </citation>
    <scope>NUCLEOTIDE SEQUENCE [LARGE SCALE GENOMIC DNA]</scope>
    <source>
        <strain evidence="2">Peat soil MAG SbA5</strain>
    </source>
</reference>
<name>A0A2N9L3X6_9BACT</name>
<protein>
    <recommendedName>
        <fullName evidence="3">DUF3800 domain-containing protein</fullName>
    </recommendedName>
</protein>
<dbReference type="EMBL" id="OKRB01000024">
    <property type="protein sequence ID" value="SPE17929.1"/>
    <property type="molecule type" value="Genomic_DNA"/>
</dbReference>
<proteinExistence type="predicted"/>
<sequence length="305" mass="34815">MCIQSQSAAAKMDAIMLLVYGDESFDAGKERVCAVVGVVGTPELWVELENKWKARNGTIPFHAVDCWWGRGDYENIPREQSQALYIDLVNMLADSGLGGFASVLDLAAQRATFAPPTFNPPVYYQSFMTVLEKMRNAAENRNDFAELTFDSRLESNHNAGLIYAYLRESNPQWKERLASKISFECSHDNPRIQVADLFAYEAMKDLDNQIGPQKRPTRKSWEVLTATNHFRSEKVSEEHFGDPRMEPKSVMLALGFTPEDYASWLDKHNRQNCHTAYFEFLIWHRGRMTPEQLANFDAHFGGDNL</sequence>
<dbReference type="AlphaFoldDB" id="A0A2N9L3X6"/>
<evidence type="ECO:0000313" key="1">
    <source>
        <dbReference type="EMBL" id="SPE17929.1"/>
    </source>
</evidence>
<gene>
    <name evidence="1" type="ORF">SBA5_120005</name>
</gene>